<dbReference type="EMBL" id="CAJOBA010001361">
    <property type="protein sequence ID" value="CAF3591488.1"/>
    <property type="molecule type" value="Genomic_DNA"/>
</dbReference>
<feature type="compositionally biased region" description="Polar residues" evidence="1">
    <location>
        <begin position="2489"/>
        <end position="2515"/>
    </location>
</feature>
<feature type="compositionally biased region" description="Low complexity" evidence="1">
    <location>
        <begin position="78"/>
        <end position="100"/>
    </location>
</feature>
<feature type="compositionally biased region" description="Polar residues" evidence="1">
    <location>
        <begin position="1255"/>
        <end position="1288"/>
    </location>
</feature>
<feature type="compositionally biased region" description="Low complexity" evidence="1">
    <location>
        <begin position="785"/>
        <end position="798"/>
    </location>
</feature>
<feature type="compositionally biased region" description="Polar residues" evidence="1">
    <location>
        <begin position="1549"/>
        <end position="1600"/>
    </location>
</feature>
<feature type="compositionally biased region" description="Polar residues" evidence="1">
    <location>
        <begin position="756"/>
        <end position="774"/>
    </location>
</feature>
<feature type="compositionally biased region" description="Polar residues" evidence="1">
    <location>
        <begin position="2429"/>
        <end position="2468"/>
    </location>
</feature>
<feature type="compositionally biased region" description="Basic and acidic residues" evidence="1">
    <location>
        <begin position="1922"/>
        <end position="1931"/>
    </location>
</feature>
<sequence length="2523" mass="281610">MSVPAGKSSDKNKRFPVRPQSGYQSLGKITTQRIPPPAHLPSLRSEHGSGFDANIPIVPSGSHGWTNQSGGLPSSPNTTATNQNVPSTTTTTSANIQIQNRPTTPAKSQSTPQDSSTAAGAASTTVATSTGHQIEPPNIPNLRDFPHLSTLDGKSMTNSTMSGNNVLNKKPQNDQSSSPSSNNNVLTSLTNSNTTGPSLRPANIASWREGGGRAQPLQIDQKDTSTNDLLSRSQQEYAANNLNIQNSSSLTTQNNQLVGNGPAGLLPPQMSPSAQFLRMYPPQHPQMWGYPPYGSYGLPFGGPSQMSVPMHRQPFGVSATQMHQYQSHHQQQQQQQQTQRRDQQQIDTSDYKSPNILHQKELDALTKLTDNDTWANAPQSVDYGEKLQFSDSEDNGETTSKSEQQTRQRTNIQQQQAPYYTQRQNSDSGYSQSRYNNNRQSNQQVRQQTQAPHPRSRLIQDDDQWKQLQEKTNTELQNTLAVAKQRRAEEERKLDADAKKKMSAPFDDEQQQRRETDSKSPSTLKQQQKELNTSAGVNSGSKQIPGYQTRPLLASTSGNGNSQSLDSSWPSTTSRNRRDTNESQTFSMPSWHEQMESFNYASLHEKEGGVGPTESDHDSDTKKYSRSHSESSSRSQSQVGIPVMGSRNDGVKSNNSSSIPPRQNRSNNTEQQRDIVDYWDVGTLEHDKDNDDWENWEDNAATGTTNARQAQQQQSQRGGIKIQQDPFADVDTTAKAASNRYRQQQQNQSNIDKRNNFQQQNRGSNNRNPYNTQSSREESDYGRKSQSQQQSERNNSNNMSTMGKSKSRLQIDSNSRQQQSSGGRGYSTDNSKPSTPDARSVNNEFQALTAPQKQNSSNQKNHPQQQRETTEIKATKQPWKSLSPTRMSDHDSDHLMPSSKDPTPSEAVVLKSQQQQQQQRDSDNRSARNDDQQQYQYTNQQQRSGKPQTRFNQQNTSMIQPLMSLLSDTKHLRSQNQQSQQQRQQSGRHATRDVQYQQQERRQKDYDQRSQSQRMTQNDYYGQDSGEYEEYEYEEYDTQGYHHPGVNTRQGQQQMRHYPQLHHHRGYTTLGTYGRYRRGGRQQYGSISAGSQTSSSGNISNTRTKKYSTSRTTSATTTKPVSTTQHSLLSKQNTTESTSSIPATTTEQLSSPSTQQQPTGQNSSTTKSTPPPKQTTVQQNRKENAWGNNTNITETSSPKNVQASIDITNGSGGTTSVDAIVKQQSSSLNEQIPPISDETEQKSISTTDYQKENKSQASVSTLTGESIVQVSTTHTPTDGNTDESPQTNESKKKNLKSQQQQQQQQTNNHRDRYNDQRQPPRYRSAYARNMQQEYQSMQSTNNHYGRQGRGRGRMQVQDNGYYYEQPQYNRVDVRYGNQFMGGQDNRGLNTRGRGRGSANIKSGNVNLGGNHRSSSGVVGTSDTITSGININHQSFVNGSVNRQRGSQISLSANSTDDKEGEEDWETASESSAKMRNGNNYERSGSGAGLNKERENITLMNDKLGNGGHYQGDRTPPRKSYSSQRPLNNRYPSGYNDNRRYYSYDRSTTQKSGRGTSYKAQQHQPSLNEQNRLQQQSTIDEAQSQKQPTPAATGSTTNSQQLQQIKKDYRHSVEGYDLNNVAGVVKIETLPAGALEEEDAFNDGGEEFSVVRSRKGRKEQKAAQLLRQNAVDTKEDSLQQQHDQVDNSKLQQQRATIPNSKQTQDTSQITSSQQDAKSLTDVNVATDGTSTSNNDVSGSTNVNDTASSSRNRTGKSVPPRFNSKSAGGGQYSSSSYYYDRSGYYYDNSYDNHYYNSYDSYNTIRQGRNYNVSKQNYSKNKNQRHEQKTHDENQREKKNEPQQQSQIKTNTGDQLGLSSIHTANSKSMENLNSKETSIIQTTNNTLPNVMTNIQMWDNSIVNDTSPTTNKIIEKPSSMVSSFPNDKKFGEHSPNESSNKSGELSLPHHQRTAVELGSEPSVGKTNEMLARTIKPPVSEGKQARDKTKSTNYEKNDSMSLDSNQLFPKEVNFMADYDDKNTPGDDYNQKINSLKTLWDTSDHSSGGLEATTNSMISRQKQEKSTNAKTNDSYSQLDNSNSQRSQPNSSSNVNVSSSSSGTIKQQGSNTQDDGSKQLTITPASSATNINPNNSYSNQNIGTKNEQKNICTVKPTQQVAPNIQDSGNVVDIPFPTFAPPPMPQQQQQIIPSISSSLAPPQSMQQQTNQLQQQHYAPYPYDNTLLPQQYNQNRYVFVAAPNNSMPPHPPPMNSFNNSSLFVLDGTVIQAPPTQMMNRQMMSNRNIQPQPTNPYYSSASHQPPPTNAYNTPDTSTATGPSSYQPIYNQNPSANAYSQRESYSQIRFHAPSNDRNDYGPPSMIPLQPPPPSRSASLQTQNFLPMPTPNQPSLAQSQNPPKYQQQQPNLSYPFQSQFQYGGNGNRQQQHQQGLPGSIGNINRSYGGTHQQQSSNIGPNNKNYISFPQPQGNNNNNVARSRPILPTAPNIQPFIGDGSGNNQKSASSLQFDHHQMYNQQPPQLHYSNYAKPHP</sequence>
<feature type="compositionally biased region" description="Basic and acidic residues" evidence="1">
    <location>
        <begin position="1821"/>
        <end position="1838"/>
    </location>
</feature>
<feature type="compositionally biased region" description="Low complexity" evidence="1">
    <location>
        <begin position="738"/>
        <end position="750"/>
    </location>
</feature>
<feature type="compositionally biased region" description="Polar residues" evidence="1">
    <location>
        <begin position="63"/>
        <end position="77"/>
    </location>
</feature>
<proteinExistence type="predicted"/>
<feature type="compositionally biased region" description="Low complexity" evidence="1">
    <location>
        <begin position="1086"/>
        <end position="1102"/>
    </location>
</feature>
<feature type="region of interest" description="Disordered" evidence="1">
    <location>
        <begin position="2277"/>
        <end position="2523"/>
    </location>
</feature>
<dbReference type="EMBL" id="CAJNOK010001361">
    <property type="protein sequence ID" value="CAF0807777.1"/>
    <property type="molecule type" value="Genomic_DNA"/>
</dbReference>
<feature type="region of interest" description="Disordered" evidence="1">
    <location>
        <begin position="1907"/>
        <end position="2001"/>
    </location>
</feature>
<feature type="region of interest" description="Disordered" evidence="1">
    <location>
        <begin position="971"/>
        <end position="1024"/>
    </location>
</feature>
<evidence type="ECO:0000313" key="2">
    <source>
        <dbReference type="EMBL" id="CAF0807777.1"/>
    </source>
</evidence>
<feature type="compositionally biased region" description="Low complexity" evidence="1">
    <location>
        <begin position="431"/>
        <end position="450"/>
    </location>
</feature>
<feature type="compositionally biased region" description="Basic and acidic residues" evidence="1">
    <location>
        <begin position="999"/>
        <end position="1008"/>
    </location>
</feature>
<comment type="caution">
    <text evidence="3">The sequence shown here is derived from an EMBL/GenBank/DDBJ whole genome shotgun (WGS) entry which is preliminary data.</text>
</comment>
<organism evidence="3 4">
    <name type="scientific">Didymodactylos carnosus</name>
    <dbReference type="NCBI Taxonomy" id="1234261"/>
    <lineage>
        <taxon>Eukaryota</taxon>
        <taxon>Metazoa</taxon>
        <taxon>Spiralia</taxon>
        <taxon>Gnathifera</taxon>
        <taxon>Rotifera</taxon>
        <taxon>Eurotatoria</taxon>
        <taxon>Bdelloidea</taxon>
        <taxon>Philodinida</taxon>
        <taxon>Philodinidae</taxon>
        <taxon>Didymodactylos</taxon>
    </lineage>
</organism>
<feature type="compositionally biased region" description="Polar residues" evidence="1">
    <location>
        <begin position="2096"/>
        <end position="2122"/>
    </location>
</feature>
<feature type="compositionally biased region" description="Low complexity" evidence="1">
    <location>
        <begin position="707"/>
        <end position="724"/>
    </location>
</feature>
<gene>
    <name evidence="2" type="ORF">OVA965_LOCUS4988</name>
    <name evidence="3" type="ORF">TMI583_LOCUS4986</name>
</gene>
<feature type="compositionally biased region" description="Low complexity" evidence="1">
    <location>
        <begin position="1144"/>
        <end position="1179"/>
    </location>
</feature>
<feature type="compositionally biased region" description="Polar residues" evidence="1">
    <location>
        <begin position="651"/>
        <end position="670"/>
    </location>
</feature>
<feature type="compositionally biased region" description="Polar residues" evidence="1">
    <location>
        <begin position="1399"/>
        <end position="1418"/>
    </location>
</feature>
<feature type="compositionally biased region" description="Basic and acidic residues" evidence="1">
    <location>
        <begin position="920"/>
        <end position="931"/>
    </location>
</feature>
<feature type="compositionally biased region" description="Low complexity" evidence="1">
    <location>
        <begin position="974"/>
        <end position="988"/>
    </location>
</feature>
<feature type="compositionally biased region" description="Polar residues" evidence="1">
    <location>
        <begin position="1186"/>
        <end position="1213"/>
    </location>
</feature>
<feature type="region of interest" description="Disordered" evidence="1">
    <location>
        <begin position="1670"/>
        <end position="1772"/>
    </location>
</feature>
<dbReference type="Proteomes" id="UP000682733">
    <property type="component" value="Unassembled WGS sequence"/>
</dbReference>
<feature type="compositionally biased region" description="Polar residues" evidence="1">
    <location>
        <begin position="1125"/>
        <end position="1143"/>
    </location>
</feature>
<feature type="region of interest" description="Disordered" evidence="1">
    <location>
        <begin position="2034"/>
        <end position="2136"/>
    </location>
</feature>
<evidence type="ECO:0000313" key="3">
    <source>
        <dbReference type="EMBL" id="CAF3591488.1"/>
    </source>
</evidence>
<feature type="compositionally biased region" description="Basic and acidic residues" evidence="1">
    <location>
        <begin position="1978"/>
        <end position="1993"/>
    </location>
</feature>
<feature type="region of interest" description="Disordered" evidence="1">
    <location>
        <begin position="389"/>
        <end position="458"/>
    </location>
</feature>
<feature type="compositionally biased region" description="Polar residues" evidence="1">
    <location>
        <begin position="21"/>
        <end position="33"/>
    </location>
</feature>
<feature type="region of interest" description="Disordered" evidence="1">
    <location>
        <begin position="476"/>
        <end position="591"/>
    </location>
</feature>
<feature type="compositionally biased region" description="Polar residues" evidence="1">
    <location>
        <begin position="1519"/>
        <end position="1530"/>
    </location>
</feature>
<feature type="compositionally biased region" description="Pro residues" evidence="1">
    <location>
        <begin position="2353"/>
        <end position="2363"/>
    </location>
</feature>
<dbReference type="PANTHER" id="PTHR14038:SF0">
    <property type="entry name" value="LP18708P"/>
    <property type="match status" value="1"/>
</dbReference>
<feature type="compositionally biased region" description="Polar residues" evidence="1">
    <location>
        <begin position="2062"/>
        <end position="2073"/>
    </location>
</feature>
<evidence type="ECO:0000313" key="4">
    <source>
        <dbReference type="Proteomes" id="UP000682733"/>
    </source>
</evidence>
<feature type="compositionally biased region" description="Low complexity" evidence="1">
    <location>
        <begin position="2074"/>
        <end position="2095"/>
    </location>
</feature>
<feature type="region of interest" description="Disordered" evidence="1">
    <location>
        <begin position="604"/>
        <end position="950"/>
    </location>
</feature>
<feature type="compositionally biased region" description="Polar residues" evidence="1">
    <location>
        <begin position="1009"/>
        <end position="1020"/>
    </location>
</feature>
<feature type="compositionally biased region" description="Polar residues" evidence="1">
    <location>
        <begin position="1677"/>
        <end position="1700"/>
    </location>
</feature>
<name>A0A8S2H4G5_9BILA</name>
<feature type="compositionally biased region" description="Polar residues" evidence="1">
    <location>
        <begin position="1715"/>
        <end position="1750"/>
    </location>
</feature>
<feature type="compositionally biased region" description="Low complexity" evidence="1">
    <location>
        <begin position="1109"/>
        <end position="1124"/>
    </location>
</feature>
<feature type="compositionally biased region" description="Low complexity" evidence="1">
    <location>
        <begin position="2123"/>
        <end position="2135"/>
    </location>
</feature>
<feature type="compositionally biased region" description="Basic and acidic residues" evidence="1">
    <location>
        <begin position="604"/>
        <end position="631"/>
    </location>
</feature>
<feature type="compositionally biased region" description="Polar residues" evidence="1">
    <location>
        <begin position="519"/>
        <end position="542"/>
    </location>
</feature>
<protein>
    <recommendedName>
        <fullName evidence="5">BAT2 N-terminal domain-containing protein</fullName>
    </recommendedName>
</protein>
<accession>A0A8S2H4G5</accession>
<feature type="compositionally biased region" description="Basic and acidic residues" evidence="1">
    <location>
        <begin position="486"/>
        <end position="500"/>
    </location>
</feature>
<feature type="region of interest" description="Disordered" evidence="1">
    <location>
        <begin position="319"/>
        <end position="357"/>
    </location>
</feature>
<feature type="compositionally biased region" description="Polar residues" evidence="1">
    <location>
        <begin position="155"/>
        <end position="167"/>
    </location>
</feature>
<evidence type="ECO:0000256" key="1">
    <source>
        <dbReference type="SAM" id="MobiDB-lite"/>
    </source>
</evidence>
<feature type="compositionally biased region" description="Low complexity" evidence="1">
    <location>
        <begin position="932"/>
        <end position="942"/>
    </location>
</feature>
<dbReference type="GO" id="GO:0030154">
    <property type="term" value="P:cell differentiation"/>
    <property type="evidence" value="ECO:0007669"/>
    <property type="project" value="TreeGrafter"/>
</dbReference>
<feature type="compositionally biased region" description="Low complexity" evidence="1">
    <location>
        <begin position="405"/>
        <end position="424"/>
    </location>
</feature>
<dbReference type="Proteomes" id="UP000677228">
    <property type="component" value="Unassembled WGS sequence"/>
</dbReference>
<dbReference type="PANTHER" id="PTHR14038">
    <property type="entry name" value="BAT2 HLA-B-ASSOCIATED TRANSCRIPT 2"/>
    <property type="match status" value="1"/>
</dbReference>
<feature type="compositionally biased region" description="Polar residues" evidence="1">
    <location>
        <begin position="799"/>
        <end position="814"/>
    </location>
</feature>
<feature type="compositionally biased region" description="Polar residues" evidence="1">
    <location>
        <begin position="1839"/>
        <end position="1856"/>
    </location>
</feature>
<feature type="region of interest" description="Disordered" evidence="1">
    <location>
        <begin position="1"/>
        <end position="205"/>
    </location>
</feature>
<feature type="compositionally biased region" description="Polar residues" evidence="1">
    <location>
        <begin position="101"/>
        <end position="114"/>
    </location>
</feature>
<feature type="compositionally biased region" description="Polar residues" evidence="1">
    <location>
        <begin position="840"/>
        <end position="867"/>
    </location>
</feature>
<evidence type="ECO:0008006" key="5">
    <source>
        <dbReference type="Google" id="ProtNLM"/>
    </source>
</evidence>
<feature type="compositionally biased region" description="Polar residues" evidence="1">
    <location>
        <begin position="554"/>
        <end position="574"/>
    </location>
</feature>
<feature type="compositionally biased region" description="Low complexity" evidence="1">
    <location>
        <begin position="176"/>
        <end position="199"/>
    </location>
</feature>
<feature type="compositionally biased region" description="Low complexity" evidence="1">
    <location>
        <begin position="115"/>
        <end position="131"/>
    </location>
</feature>
<feature type="region of interest" description="Disordered" evidence="1">
    <location>
        <begin position="1813"/>
        <end position="1856"/>
    </location>
</feature>
<dbReference type="InterPro" id="IPR033184">
    <property type="entry name" value="PRRC2"/>
</dbReference>
<feature type="compositionally biased region" description="Polar residues" evidence="1">
    <location>
        <begin position="2279"/>
        <end position="2336"/>
    </location>
</feature>
<feature type="compositionally biased region" description="Polar residues" evidence="1">
    <location>
        <begin position="1467"/>
        <end position="1482"/>
    </location>
</feature>
<feature type="region of interest" description="Disordered" evidence="1">
    <location>
        <begin position="1449"/>
        <end position="1600"/>
    </location>
</feature>
<feature type="compositionally biased region" description="Low complexity" evidence="1">
    <location>
        <begin position="1701"/>
        <end position="1714"/>
    </location>
</feature>
<feature type="compositionally biased region" description="Low complexity" evidence="1">
    <location>
        <begin position="2386"/>
        <end position="2398"/>
    </location>
</feature>
<feature type="region of interest" description="Disordered" evidence="1">
    <location>
        <begin position="1072"/>
        <end position="1213"/>
    </location>
</feature>
<reference evidence="3" key="1">
    <citation type="submission" date="2021-02" db="EMBL/GenBank/DDBJ databases">
        <authorList>
            <person name="Nowell W R."/>
        </authorList>
    </citation>
    <scope>NUCLEOTIDE SEQUENCE</scope>
</reference>
<feature type="region of interest" description="Disordered" evidence="1">
    <location>
        <begin position="1381"/>
        <end position="1418"/>
    </location>
</feature>
<feature type="region of interest" description="Disordered" evidence="1">
    <location>
        <begin position="1225"/>
        <end position="1319"/>
    </location>
</feature>
<feature type="compositionally biased region" description="Low complexity" evidence="1">
    <location>
        <begin position="321"/>
        <end position="338"/>
    </location>
</feature>
<feature type="compositionally biased region" description="Low complexity" evidence="1">
    <location>
        <begin position="2407"/>
        <end position="2425"/>
    </location>
</feature>